<evidence type="ECO:0000313" key="8">
    <source>
        <dbReference type="EMBL" id="GEN04977.1"/>
    </source>
</evidence>
<dbReference type="AlphaFoldDB" id="A0A511STY5"/>
<dbReference type="Pfam" id="PF13424">
    <property type="entry name" value="TPR_12"/>
    <property type="match status" value="2"/>
</dbReference>
<dbReference type="PROSITE" id="PS50011">
    <property type="entry name" value="PROTEIN_KINASE_DOM"/>
    <property type="match status" value="1"/>
</dbReference>
<name>A0A511STY5_MYXFU</name>
<dbReference type="Gene3D" id="1.10.510.10">
    <property type="entry name" value="Transferase(Phosphotransferase) domain 1"/>
    <property type="match status" value="1"/>
</dbReference>
<dbReference type="InterPro" id="IPR011990">
    <property type="entry name" value="TPR-like_helical_dom_sf"/>
</dbReference>
<comment type="caution">
    <text evidence="8">The sequence shown here is derived from an EMBL/GenBank/DDBJ whole genome shotgun (WGS) entry which is preliminary data.</text>
</comment>
<dbReference type="PROSITE" id="PS00108">
    <property type="entry name" value="PROTEIN_KINASE_ST"/>
    <property type="match status" value="1"/>
</dbReference>
<keyword evidence="10" id="KW-1185">Reference proteome</keyword>
<evidence type="ECO:0000256" key="1">
    <source>
        <dbReference type="ARBA" id="ARBA00022679"/>
    </source>
</evidence>
<keyword evidence="4 5" id="KW-0067">ATP-binding</keyword>
<keyword evidence="1" id="KW-0808">Transferase</keyword>
<dbReference type="InterPro" id="IPR019734">
    <property type="entry name" value="TPR_rpt"/>
</dbReference>
<dbReference type="EMBL" id="BJXR01000002">
    <property type="protein sequence ID" value="GEN04977.1"/>
    <property type="molecule type" value="Genomic_DNA"/>
</dbReference>
<reference evidence="8 11" key="2">
    <citation type="submission" date="2019-07" db="EMBL/GenBank/DDBJ databases">
        <title>Whole genome shotgun sequence of Myxococcus fulvus NBRC 100333.</title>
        <authorList>
            <person name="Hosoyama A."/>
            <person name="Uohara A."/>
            <person name="Ohji S."/>
            <person name="Ichikawa N."/>
        </authorList>
    </citation>
    <scope>NUCLEOTIDE SEQUENCE [LARGE SCALE GENOMIC DNA]</scope>
    <source>
        <strain evidence="8 11">NBRC 100333</strain>
    </source>
</reference>
<dbReference type="Gene3D" id="3.30.200.20">
    <property type="entry name" value="Phosphorylase Kinase, domain 1"/>
    <property type="match status" value="1"/>
</dbReference>
<gene>
    <name evidence="8" type="ORF">MFU01_00140</name>
    <name evidence="9" type="ORF">SAMN05443572_1011479</name>
</gene>
<dbReference type="SUPFAM" id="SSF56112">
    <property type="entry name" value="Protein kinase-like (PK-like)"/>
    <property type="match status" value="1"/>
</dbReference>
<organism evidence="8 11">
    <name type="scientific">Myxococcus fulvus</name>
    <dbReference type="NCBI Taxonomy" id="33"/>
    <lineage>
        <taxon>Bacteria</taxon>
        <taxon>Pseudomonadati</taxon>
        <taxon>Myxococcota</taxon>
        <taxon>Myxococcia</taxon>
        <taxon>Myxococcales</taxon>
        <taxon>Cystobacterineae</taxon>
        <taxon>Myxococcaceae</taxon>
        <taxon>Myxococcus</taxon>
    </lineage>
</organism>
<evidence type="ECO:0000256" key="4">
    <source>
        <dbReference type="ARBA" id="ARBA00022840"/>
    </source>
</evidence>
<feature type="binding site" evidence="5">
    <location>
        <position position="107"/>
    </location>
    <ligand>
        <name>ATP</name>
        <dbReference type="ChEBI" id="CHEBI:30616"/>
    </ligand>
</feature>
<dbReference type="Proteomes" id="UP000183760">
    <property type="component" value="Unassembled WGS sequence"/>
</dbReference>
<dbReference type="EMBL" id="FOIB01000001">
    <property type="protein sequence ID" value="SET21903.1"/>
    <property type="molecule type" value="Genomic_DNA"/>
</dbReference>
<evidence type="ECO:0000256" key="5">
    <source>
        <dbReference type="PROSITE-ProRule" id="PRU10141"/>
    </source>
</evidence>
<dbReference type="InterPro" id="IPR008271">
    <property type="entry name" value="Ser/Thr_kinase_AS"/>
</dbReference>
<dbReference type="InterPro" id="IPR000719">
    <property type="entry name" value="Prot_kinase_dom"/>
</dbReference>
<evidence type="ECO:0000256" key="2">
    <source>
        <dbReference type="ARBA" id="ARBA00022741"/>
    </source>
</evidence>
<dbReference type="PANTHER" id="PTHR43289">
    <property type="entry name" value="MITOGEN-ACTIVATED PROTEIN KINASE KINASE KINASE 20-RELATED"/>
    <property type="match status" value="1"/>
</dbReference>
<dbReference type="Pfam" id="PF13374">
    <property type="entry name" value="TPR_10"/>
    <property type="match status" value="1"/>
</dbReference>
<dbReference type="InterPro" id="IPR011009">
    <property type="entry name" value="Kinase-like_dom_sf"/>
</dbReference>
<accession>A0A511STY5</accession>
<evidence type="ECO:0000259" key="7">
    <source>
        <dbReference type="PROSITE" id="PS50011"/>
    </source>
</evidence>
<dbReference type="PANTHER" id="PTHR43289:SF6">
    <property type="entry name" value="SERINE_THREONINE-PROTEIN KINASE NEKL-3"/>
    <property type="match status" value="1"/>
</dbReference>
<evidence type="ECO:0000313" key="10">
    <source>
        <dbReference type="Proteomes" id="UP000183760"/>
    </source>
</evidence>
<evidence type="ECO:0000313" key="9">
    <source>
        <dbReference type="EMBL" id="SET21903.1"/>
    </source>
</evidence>
<protein>
    <submittedName>
        <fullName evidence="9">Serine/threonine protein kinase</fullName>
    </submittedName>
</protein>
<dbReference type="PROSITE" id="PS00107">
    <property type="entry name" value="PROTEIN_KINASE_ATP"/>
    <property type="match status" value="1"/>
</dbReference>
<evidence type="ECO:0000256" key="6">
    <source>
        <dbReference type="SAM" id="MobiDB-lite"/>
    </source>
</evidence>
<dbReference type="Gene3D" id="1.25.40.10">
    <property type="entry name" value="Tetratricopeptide repeat domain"/>
    <property type="match status" value="2"/>
</dbReference>
<keyword evidence="2 5" id="KW-0547">Nucleotide-binding</keyword>
<evidence type="ECO:0000256" key="3">
    <source>
        <dbReference type="ARBA" id="ARBA00022777"/>
    </source>
</evidence>
<dbReference type="CDD" id="cd14014">
    <property type="entry name" value="STKc_PknB_like"/>
    <property type="match status" value="1"/>
</dbReference>
<dbReference type="Pfam" id="PF00069">
    <property type="entry name" value="Pkinase"/>
    <property type="match status" value="1"/>
</dbReference>
<dbReference type="GO" id="GO:0004674">
    <property type="term" value="F:protein serine/threonine kinase activity"/>
    <property type="evidence" value="ECO:0007669"/>
    <property type="project" value="UniProtKB-KW"/>
</dbReference>
<dbReference type="SMART" id="SM00028">
    <property type="entry name" value="TPR"/>
    <property type="match status" value="5"/>
</dbReference>
<keyword evidence="3 9" id="KW-0418">Kinase</keyword>
<proteinExistence type="predicted"/>
<dbReference type="InterPro" id="IPR017441">
    <property type="entry name" value="Protein_kinase_ATP_BS"/>
</dbReference>
<dbReference type="STRING" id="1334629.MFUL124B02_08280"/>
<dbReference type="GO" id="GO:0005524">
    <property type="term" value="F:ATP binding"/>
    <property type="evidence" value="ECO:0007669"/>
    <property type="project" value="UniProtKB-UniRule"/>
</dbReference>
<feature type="domain" description="Protein kinase" evidence="7">
    <location>
        <begin position="78"/>
        <end position="364"/>
    </location>
</feature>
<dbReference type="Proteomes" id="UP000321514">
    <property type="component" value="Unassembled WGS sequence"/>
</dbReference>
<keyword evidence="9" id="KW-0723">Serine/threonine-protein kinase</keyword>
<dbReference type="Pfam" id="PF13181">
    <property type="entry name" value="TPR_8"/>
    <property type="match status" value="1"/>
</dbReference>
<evidence type="ECO:0000313" key="11">
    <source>
        <dbReference type="Proteomes" id="UP000321514"/>
    </source>
</evidence>
<dbReference type="SUPFAM" id="SSF48452">
    <property type="entry name" value="TPR-like"/>
    <property type="match status" value="2"/>
</dbReference>
<reference evidence="9 10" key="1">
    <citation type="submission" date="2016-10" db="EMBL/GenBank/DDBJ databases">
        <authorList>
            <person name="Varghese N."/>
            <person name="Submissions S."/>
        </authorList>
    </citation>
    <scope>NUCLEOTIDE SEQUENCE [LARGE SCALE GENOMIC DNA]</scope>
    <source>
        <strain evidence="9 10">DSM 16525</strain>
    </source>
</reference>
<sequence>MVPSSEGAPLSPYGVGTQVAPPPRTPVVEGTQVAPPPRPPFGAGTQVAPPPGNSQRVPRPSTEPPSIEAPSRTLVGRYHILDKLGSGGMGVVYNAYDPDLHRRVAIKLLHPSANTVVRADGATRLLREAQAMARLSHPNVVSVYDAGTFAGRVFIAMELVDGVSLRHWLRATDHSWRDVLDLFRQAGKGLAAAHAAGLVHRDFKPANVLVSRDGRAQVTDFGLARNSADQEAAEEGRPTAPSQLALRREDLLESPLTEAGLVMGTPAYMPPEQHEDGRTDARGDQFSFCASLYEALYGQLPFEGKAASVYLRESLAGNVRPPPRGSRVPAWLLRAISRGLAPTPDARYPSMEALLAELSKDPSVIWRRRGIMAAGVLVLYGAIGVAWWVGNRRHAPCLEAGARLTGIWDASRRDALNKAFSATHKPQAPELLSRVTQSLDAFARDWTRMHLEACEATRVHGHQSDAVLSLRMACLERRRSTLDAVVGVLAQTDEASFATALDAAQRLPSIDDCANVDALRLGLPESSEQRQRVERLRAGLDRTTALVDAGRYEQANTELQALLVQSRSLGYRPVLAEALELEGRLGLVLGDEARAQKALREALLLAQATRHDEVAARAAARWVTTLSRSPELEEWGVAQARASIERAGSAPELEALLHTSLARNAFFRGQYAEAAEAFGRSAALREQAHGPEHLLTLESLRNQASALSRTDETERTSKLLHRVLDLTKVVMGPDHPQTALAANAVGYHLTLRRRFDEALPYLRQAITLEERAMGPDSATLSYPLNNLATALESLGRFAEARPLRERALALDLKTHGATHPETAADWALLAQLALSEGRTRDAVELARSSVNAYEAFQKNHPDQAAPLTTLGLAQLALGRTREARATLERALSLRATMPGLGEDLAATRFALARALGAAESSRARSLAQQALGFYEATPDLWTAEARRVRDWMSTGPVSRP</sequence>
<feature type="region of interest" description="Disordered" evidence="6">
    <location>
        <begin position="1"/>
        <end position="69"/>
    </location>
</feature>